<sequence>MISKTTLLGAAGEHYVMAQLLTRGLIAALAPQGVPNLDIVVSDIEGRRQFGVQVKSRQNRGSDGGWHMGEKHETIAAPSLFYCFVDFGDIGETVPVCYILPSETVAKVIRETHQAWLSRPGRLGQVRNNSKLRRLVPDYSSAYAPDPPVYALGWLDPYREAWHLLPSPDDASD</sequence>
<accession>A0A1D9MEM6</accession>
<dbReference type="Proteomes" id="UP000176562">
    <property type="component" value="Chromosome"/>
</dbReference>
<evidence type="ECO:0000313" key="1">
    <source>
        <dbReference type="EMBL" id="AOZ70199.1"/>
    </source>
</evidence>
<dbReference type="KEGG" id="rhp:LPB142_13455"/>
<evidence type="ECO:0000313" key="2">
    <source>
        <dbReference type="Proteomes" id="UP000176562"/>
    </source>
</evidence>
<dbReference type="EMBL" id="CP017781">
    <property type="protein sequence ID" value="AOZ70199.1"/>
    <property type="molecule type" value="Genomic_DNA"/>
</dbReference>
<proteinExistence type="predicted"/>
<dbReference type="InterPro" id="IPR011856">
    <property type="entry name" value="tRNA_endonuc-like_dom_sf"/>
</dbReference>
<evidence type="ECO:0008006" key="3">
    <source>
        <dbReference type="Google" id="ProtNLM"/>
    </source>
</evidence>
<dbReference type="AlphaFoldDB" id="A0A1D9MEM6"/>
<reference evidence="1 2" key="1">
    <citation type="submission" date="2016-10" db="EMBL/GenBank/DDBJ databases">
        <title>Rhodobacter sp. LPB0142, isolated from sea water.</title>
        <authorList>
            <person name="Kim E."/>
            <person name="Yi H."/>
        </authorList>
    </citation>
    <scope>NUCLEOTIDE SEQUENCE [LARGE SCALE GENOMIC DNA]</scope>
    <source>
        <strain evidence="1 2">LPB0142</strain>
    </source>
</reference>
<gene>
    <name evidence="1" type="ORF">LPB142_13455</name>
</gene>
<organism evidence="1 2">
    <name type="scientific">Rhodobacter xanthinilyticus</name>
    <dbReference type="NCBI Taxonomy" id="1850250"/>
    <lineage>
        <taxon>Bacteria</taxon>
        <taxon>Pseudomonadati</taxon>
        <taxon>Pseudomonadota</taxon>
        <taxon>Alphaproteobacteria</taxon>
        <taxon>Rhodobacterales</taxon>
        <taxon>Rhodobacter group</taxon>
        <taxon>Rhodobacter</taxon>
    </lineage>
</organism>
<keyword evidence="2" id="KW-1185">Reference proteome</keyword>
<dbReference type="STRING" id="1850250.LPB142_13455"/>
<dbReference type="Gene3D" id="3.40.1350.10">
    <property type="match status" value="1"/>
</dbReference>
<name>A0A1D9MEM6_9RHOB</name>
<protein>
    <recommendedName>
        <fullName evidence="3">Aspartate ammonia-lyase</fullName>
    </recommendedName>
</protein>
<dbReference type="GO" id="GO:0003676">
    <property type="term" value="F:nucleic acid binding"/>
    <property type="evidence" value="ECO:0007669"/>
    <property type="project" value="InterPro"/>
</dbReference>